<dbReference type="AlphaFoldDB" id="A0AAE8MQ13"/>
<gene>
    <name evidence="9" type="ORF">DNG_00972</name>
</gene>
<protein>
    <submittedName>
        <fullName evidence="9">Related to Glycosylphosphatidylinositol anchor biosynthesis protein 11</fullName>
    </submittedName>
</protein>
<dbReference type="GO" id="GO:0005789">
    <property type="term" value="C:endoplasmic reticulum membrane"/>
    <property type="evidence" value="ECO:0007669"/>
    <property type="project" value="UniProtKB-SubCell"/>
</dbReference>
<keyword evidence="3" id="KW-0337">GPI-anchor biosynthesis</keyword>
<sequence>MPLIDPVIMSTPTRPAGDAKNKLKDGAPPLQPVVLFGTTLARAADGLELLFLAAGFPIYFGSLVSDPVSALKIGVAALAVLQALWAVLCCPPLGYKKGVRPGFWPAILSLAFAALTVPLLHIIFVLFGAPLLNFPAETLLCATTLAVLSVFPIFYAHGVDTKAWRAVCSISAPLDETSCGFWGGIAGAWLGAVPIPLDWDRQWQRWPVTIVSGMVGGYVIGRIVGGVATFGAKSKGRGLGEKGDRVRSKEE</sequence>
<comment type="pathway">
    <text evidence="2">Glycolipid biosynthesis; glycosylphosphatidylinositol-anchor biosynthesis.</text>
</comment>
<feature type="transmembrane region" description="Helical" evidence="8">
    <location>
        <begin position="70"/>
        <end position="90"/>
    </location>
</feature>
<organism evidence="9 10">
    <name type="scientific">Cephalotrichum gorgonifer</name>
    <dbReference type="NCBI Taxonomy" id="2041049"/>
    <lineage>
        <taxon>Eukaryota</taxon>
        <taxon>Fungi</taxon>
        <taxon>Dikarya</taxon>
        <taxon>Ascomycota</taxon>
        <taxon>Pezizomycotina</taxon>
        <taxon>Sordariomycetes</taxon>
        <taxon>Hypocreomycetidae</taxon>
        <taxon>Microascales</taxon>
        <taxon>Microascaceae</taxon>
        <taxon>Cephalotrichum</taxon>
    </lineage>
</organism>
<evidence type="ECO:0000256" key="2">
    <source>
        <dbReference type="ARBA" id="ARBA00004687"/>
    </source>
</evidence>
<evidence type="ECO:0000256" key="5">
    <source>
        <dbReference type="ARBA" id="ARBA00022824"/>
    </source>
</evidence>
<evidence type="ECO:0000256" key="1">
    <source>
        <dbReference type="ARBA" id="ARBA00004477"/>
    </source>
</evidence>
<evidence type="ECO:0000313" key="9">
    <source>
        <dbReference type="EMBL" id="SPN97458.1"/>
    </source>
</evidence>
<keyword evidence="5" id="KW-0256">Endoplasmic reticulum</keyword>
<evidence type="ECO:0000256" key="8">
    <source>
        <dbReference type="SAM" id="Phobius"/>
    </source>
</evidence>
<keyword evidence="7 8" id="KW-0472">Membrane</keyword>
<dbReference type="EMBL" id="ONZQ02000001">
    <property type="protein sequence ID" value="SPN97458.1"/>
    <property type="molecule type" value="Genomic_DNA"/>
</dbReference>
<evidence type="ECO:0000313" key="10">
    <source>
        <dbReference type="Proteomes" id="UP001187682"/>
    </source>
</evidence>
<evidence type="ECO:0000256" key="7">
    <source>
        <dbReference type="ARBA" id="ARBA00023136"/>
    </source>
</evidence>
<reference evidence="9" key="1">
    <citation type="submission" date="2018-03" db="EMBL/GenBank/DDBJ databases">
        <authorList>
            <person name="Guldener U."/>
        </authorList>
    </citation>
    <scope>NUCLEOTIDE SEQUENCE</scope>
</reference>
<dbReference type="Proteomes" id="UP001187682">
    <property type="component" value="Unassembled WGS sequence"/>
</dbReference>
<dbReference type="InterPro" id="IPR009580">
    <property type="entry name" value="GPI_biosynthesis_protein_Pig-F"/>
</dbReference>
<keyword evidence="4 8" id="KW-0812">Transmembrane</keyword>
<evidence type="ECO:0000256" key="4">
    <source>
        <dbReference type="ARBA" id="ARBA00022692"/>
    </source>
</evidence>
<comment type="subcellular location">
    <subcellularLocation>
        <location evidence="1">Endoplasmic reticulum membrane</location>
        <topology evidence="1">Multi-pass membrane protein</topology>
    </subcellularLocation>
</comment>
<dbReference type="GO" id="GO:0006506">
    <property type="term" value="P:GPI anchor biosynthetic process"/>
    <property type="evidence" value="ECO:0007669"/>
    <property type="project" value="UniProtKB-KW"/>
</dbReference>
<comment type="caution">
    <text evidence="9">The sequence shown here is derived from an EMBL/GenBank/DDBJ whole genome shotgun (WGS) entry which is preliminary data.</text>
</comment>
<keyword evidence="10" id="KW-1185">Reference proteome</keyword>
<proteinExistence type="predicted"/>
<evidence type="ECO:0000256" key="3">
    <source>
        <dbReference type="ARBA" id="ARBA00022502"/>
    </source>
</evidence>
<evidence type="ECO:0000256" key="6">
    <source>
        <dbReference type="ARBA" id="ARBA00022989"/>
    </source>
</evidence>
<accession>A0AAE8MQ13</accession>
<feature type="transmembrane region" description="Helical" evidence="8">
    <location>
        <begin position="46"/>
        <end position="64"/>
    </location>
</feature>
<keyword evidence="6 8" id="KW-1133">Transmembrane helix</keyword>
<dbReference type="Pfam" id="PF06699">
    <property type="entry name" value="PIG-F"/>
    <property type="match status" value="1"/>
</dbReference>
<feature type="transmembrane region" description="Helical" evidence="8">
    <location>
        <begin position="102"/>
        <end position="128"/>
    </location>
</feature>
<name>A0AAE8MQ13_9PEZI</name>
<feature type="transmembrane region" description="Helical" evidence="8">
    <location>
        <begin position="134"/>
        <end position="155"/>
    </location>
</feature>